<dbReference type="PROSITE" id="PS50885">
    <property type="entry name" value="HAMP"/>
    <property type="match status" value="1"/>
</dbReference>
<dbReference type="InterPro" id="IPR003660">
    <property type="entry name" value="HAMP_dom"/>
</dbReference>
<dbReference type="Pfam" id="PF00512">
    <property type="entry name" value="HisKA"/>
    <property type="match status" value="1"/>
</dbReference>
<keyword evidence="5" id="KW-0597">Phosphoprotein</keyword>
<dbReference type="PRINTS" id="PR00344">
    <property type="entry name" value="BCTRLSENSOR"/>
</dbReference>
<evidence type="ECO:0000259" key="16">
    <source>
        <dbReference type="PROSITE" id="PS50109"/>
    </source>
</evidence>
<evidence type="ECO:0000256" key="1">
    <source>
        <dbReference type="ARBA" id="ARBA00000085"/>
    </source>
</evidence>
<evidence type="ECO:0000256" key="15">
    <source>
        <dbReference type="SAM" id="Phobius"/>
    </source>
</evidence>
<evidence type="ECO:0000256" key="3">
    <source>
        <dbReference type="ARBA" id="ARBA00012438"/>
    </source>
</evidence>
<evidence type="ECO:0000256" key="7">
    <source>
        <dbReference type="ARBA" id="ARBA00022692"/>
    </source>
</evidence>
<feature type="transmembrane region" description="Helical" evidence="15">
    <location>
        <begin position="12"/>
        <end position="31"/>
    </location>
</feature>
<evidence type="ECO:0000256" key="9">
    <source>
        <dbReference type="ARBA" id="ARBA00022777"/>
    </source>
</evidence>
<protein>
    <recommendedName>
        <fullName evidence="3">histidine kinase</fullName>
        <ecNumber evidence="3">2.7.13.3</ecNumber>
    </recommendedName>
</protein>
<sequence>MKIKGLHARLTLVFILAATVILMVASLVILLEIHHHFTMFKLDAPEFRVIKPLAIHFERAVIGTILWTVLGVFILVCLISYVVARKLSKPLVQMKWAAEKMAKGDLDVRVKIQGKDELQELGQSLNQLAAQLQKQEIARENMTSDIAHELRTPLSTLKSHMEAIEDGIFEATPERLHSFAEEIDRLILLVHDLEQLTAYEAPNFTLEKQREDLGEVIQQSMSTLREAYVQKGVALSYHEKDSIEMLNDKKRIMQVMINLLTNALKFTPSGGSVDVTMEVKERDAVIAIKDTGIGIAKEERSIVFERFYRTEKSRNRRFGGSGIGLTIAKQLVEAHGGSIWMESNHDEGTTVFVALPLK</sequence>
<evidence type="ECO:0000259" key="17">
    <source>
        <dbReference type="PROSITE" id="PS50885"/>
    </source>
</evidence>
<evidence type="ECO:0000256" key="10">
    <source>
        <dbReference type="ARBA" id="ARBA00022840"/>
    </source>
</evidence>
<dbReference type="Pfam" id="PF02518">
    <property type="entry name" value="HATPase_c"/>
    <property type="match status" value="1"/>
</dbReference>
<evidence type="ECO:0000256" key="12">
    <source>
        <dbReference type="ARBA" id="ARBA00023012"/>
    </source>
</evidence>
<name>A0ABT8HZY9_9BACL</name>
<feature type="coiled-coil region" evidence="14">
    <location>
        <begin position="115"/>
        <end position="145"/>
    </location>
</feature>
<dbReference type="Pfam" id="PF00672">
    <property type="entry name" value="HAMP"/>
    <property type="match status" value="1"/>
</dbReference>
<dbReference type="CDD" id="cd00082">
    <property type="entry name" value="HisKA"/>
    <property type="match status" value="1"/>
</dbReference>
<comment type="catalytic activity">
    <reaction evidence="1">
        <text>ATP + protein L-histidine = ADP + protein N-phospho-L-histidine.</text>
        <dbReference type="EC" id="2.7.13.3"/>
    </reaction>
</comment>
<dbReference type="InterPro" id="IPR036097">
    <property type="entry name" value="HisK_dim/P_sf"/>
</dbReference>
<dbReference type="EC" id="2.7.13.3" evidence="3"/>
<comment type="subcellular location">
    <subcellularLocation>
        <location evidence="2">Cell membrane</location>
        <topology evidence="2">Multi-pass membrane protein</topology>
    </subcellularLocation>
</comment>
<keyword evidence="6" id="KW-0808">Transferase</keyword>
<feature type="domain" description="Histidine kinase" evidence="16">
    <location>
        <begin position="145"/>
        <end position="358"/>
    </location>
</feature>
<dbReference type="InterPro" id="IPR036890">
    <property type="entry name" value="HATPase_C_sf"/>
</dbReference>
<dbReference type="SMART" id="SM00388">
    <property type="entry name" value="HisKA"/>
    <property type="match status" value="1"/>
</dbReference>
<dbReference type="SMART" id="SM00387">
    <property type="entry name" value="HATPase_c"/>
    <property type="match status" value="1"/>
</dbReference>
<organism evidence="18 19">
    <name type="scientific">Fictibacillus fluitans</name>
    <dbReference type="NCBI Taxonomy" id="3058422"/>
    <lineage>
        <taxon>Bacteria</taxon>
        <taxon>Bacillati</taxon>
        <taxon>Bacillota</taxon>
        <taxon>Bacilli</taxon>
        <taxon>Bacillales</taxon>
        <taxon>Fictibacillaceae</taxon>
        <taxon>Fictibacillus</taxon>
    </lineage>
</organism>
<keyword evidence="11 15" id="KW-1133">Transmembrane helix</keyword>
<keyword evidence="8" id="KW-0547">Nucleotide-binding</keyword>
<dbReference type="EMBL" id="JAUHTR010000010">
    <property type="protein sequence ID" value="MDN4526350.1"/>
    <property type="molecule type" value="Genomic_DNA"/>
</dbReference>
<feature type="transmembrane region" description="Helical" evidence="15">
    <location>
        <begin position="60"/>
        <end position="84"/>
    </location>
</feature>
<evidence type="ECO:0000256" key="14">
    <source>
        <dbReference type="SAM" id="Coils"/>
    </source>
</evidence>
<dbReference type="CDD" id="cd06225">
    <property type="entry name" value="HAMP"/>
    <property type="match status" value="1"/>
</dbReference>
<evidence type="ECO:0000256" key="11">
    <source>
        <dbReference type="ARBA" id="ARBA00022989"/>
    </source>
</evidence>
<keyword evidence="9" id="KW-0418">Kinase</keyword>
<dbReference type="CDD" id="cd16922">
    <property type="entry name" value="HATPase_EvgS-ArcB-TorS-like"/>
    <property type="match status" value="1"/>
</dbReference>
<evidence type="ECO:0000256" key="6">
    <source>
        <dbReference type="ARBA" id="ARBA00022679"/>
    </source>
</evidence>
<dbReference type="InterPro" id="IPR050398">
    <property type="entry name" value="HssS/ArlS-like"/>
</dbReference>
<keyword evidence="4" id="KW-1003">Cell membrane</keyword>
<evidence type="ECO:0000256" key="13">
    <source>
        <dbReference type="ARBA" id="ARBA00023136"/>
    </source>
</evidence>
<dbReference type="PANTHER" id="PTHR45528:SF1">
    <property type="entry name" value="SENSOR HISTIDINE KINASE CPXA"/>
    <property type="match status" value="1"/>
</dbReference>
<comment type="caution">
    <text evidence="18">The sequence shown here is derived from an EMBL/GenBank/DDBJ whole genome shotgun (WGS) entry which is preliminary data.</text>
</comment>
<dbReference type="Gene3D" id="3.30.565.10">
    <property type="entry name" value="Histidine kinase-like ATPase, C-terminal domain"/>
    <property type="match status" value="1"/>
</dbReference>
<dbReference type="SMART" id="SM00304">
    <property type="entry name" value="HAMP"/>
    <property type="match status" value="2"/>
</dbReference>
<dbReference type="InterPro" id="IPR005467">
    <property type="entry name" value="His_kinase_dom"/>
</dbReference>
<dbReference type="Gene3D" id="1.10.287.130">
    <property type="match status" value="1"/>
</dbReference>
<dbReference type="InterPro" id="IPR004358">
    <property type="entry name" value="Sig_transdc_His_kin-like_C"/>
</dbReference>
<evidence type="ECO:0000313" key="19">
    <source>
        <dbReference type="Proteomes" id="UP001172721"/>
    </source>
</evidence>
<evidence type="ECO:0000256" key="4">
    <source>
        <dbReference type="ARBA" id="ARBA00022475"/>
    </source>
</evidence>
<accession>A0ABT8HZY9</accession>
<evidence type="ECO:0000256" key="5">
    <source>
        <dbReference type="ARBA" id="ARBA00022553"/>
    </source>
</evidence>
<keyword evidence="14" id="KW-0175">Coiled coil</keyword>
<dbReference type="Proteomes" id="UP001172721">
    <property type="component" value="Unassembled WGS sequence"/>
</dbReference>
<keyword evidence="12" id="KW-0902">Two-component regulatory system</keyword>
<keyword evidence="7 15" id="KW-0812">Transmembrane</keyword>
<dbReference type="SUPFAM" id="SSF47384">
    <property type="entry name" value="Homodimeric domain of signal transducing histidine kinase"/>
    <property type="match status" value="1"/>
</dbReference>
<proteinExistence type="predicted"/>
<dbReference type="PROSITE" id="PS50109">
    <property type="entry name" value="HIS_KIN"/>
    <property type="match status" value="1"/>
</dbReference>
<dbReference type="SUPFAM" id="SSF158472">
    <property type="entry name" value="HAMP domain-like"/>
    <property type="match status" value="1"/>
</dbReference>
<keyword evidence="13 15" id="KW-0472">Membrane</keyword>
<dbReference type="SUPFAM" id="SSF55874">
    <property type="entry name" value="ATPase domain of HSP90 chaperone/DNA topoisomerase II/histidine kinase"/>
    <property type="match status" value="1"/>
</dbReference>
<gene>
    <name evidence="18" type="ORF">QYB97_17840</name>
</gene>
<keyword evidence="10 18" id="KW-0067">ATP-binding</keyword>
<dbReference type="GO" id="GO:0005524">
    <property type="term" value="F:ATP binding"/>
    <property type="evidence" value="ECO:0007669"/>
    <property type="project" value="UniProtKB-KW"/>
</dbReference>
<evidence type="ECO:0000256" key="2">
    <source>
        <dbReference type="ARBA" id="ARBA00004651"/>
    </source>
</evidence>
<dbReference type="InterPro" id="IPR003594">
    <property type="entry name" value="HATPase_dom"/>
</dbReference>
<dbReference type="InterPro" id="IPR003661">
    <property type="entry name" value="HisK_dim/P_dom"/>
</dbReference>
<dbReference type="RefSeq" id="WP_301167373.1">
    <property type="nucleotide sequence ID" value="NZ_JAUHTR010000010.1"/>
</dbReference>
<evidence type="ECO:0000313" key="18">
    <source>
        <dbReference type="EMBL" id="MDN4526350.1"/>
    </source>
</evidence>
<evidence type="ECO:0000256" key="8">
    <source>
        <dbReference type="ARBA" id="ARBA00022741"/>
    </source>
</evidence>
<dbReference type="Gene3D" id="6.10.340.10">
    <property type="match status" value="1"/>
</dbReference>
<feature type="domain" description="HAMP" evidence="17">
    <location>
        <begin position="85"/>
        <end position="137"/>
    </location>
</feature>
<dbReference type="PANTHER" id="PTHR45528">
    <property type="entry name" value="SENSOR HISTIDINE KINASE CPXA"/>
    <property type="match status" value="1"/>
</dbReference>
<keyword evidence="19" id="KW-1185">Reference proteome</keyword>
<reference evidence="18" key="1">
    <citation type="submission" date="2023-07" db="EMBL/GenBank/DDBJ databases">
        <title>Fictibacillus sp. isolated from freshwater pond.</title>
        <authorList>
            <person name="Kirdat K."/>
            <person name="Bhat A."/>
            <person name="Mourya A."/>
            <person name="Yadav A."/>
        </authorList>
    </citation>
    <scope>NUCLEOTIDE SEQUENCE</scope>
    <source>
        <strain evidence="18">NE201</strain>
    </source>
</reference>